<dbReference type="SUPFAM" id="SSF52540">
    <property type="entry name" value="P-loop containing nucleoside triphosphate hydrolases"/>
    <property type="match status" value="1"/>
</dbReference>
<keyword evidence="2" id="KW-0547">Nucleotide-binding</keyword>
<dbReference type="PROSITE" id="PS50893">
    <property type="entry name" value="ABC_TRANSPORTER_2"/>
    <property type="match status" value="1"/>
</dbReference>
<keyword evidence="1" id="KW-0813">Transport</keyword>
<keyword evidence="3 5" id="KW-0067">ATP-binding</keyword>
<dbReference type="CDD" id="cd03219">
    <property type="entry name" value="ABC_Mj1267_LivG_branched"/>
    <property type="match status" value="1"/>
</dbReference>
<dbReference type="RefSeq" id="WP_090662825.1">
    <property type="nucleotide sequence ID" value="NZ_FMZX01000003.1"/>
</dbReference>
<organism evidence="5 6">
    <name type="scientific">Belnapia rosea</name>
    <dbReference type="NCBI Taxonomy" id="938405"/>
    <lineage>
        <taxon>Bacteria</taxon>
        <taxon>Pseudomonadati</taxon>
        <taxon>Pseudomonadota</taxon>
        <taxon>Alphaproteobacteria</taxon>
        <taxon>Acetobacterales</taxon>
        <taxon>Roseomonadaceae</taxon>
        <taxon>Belnapia</taxon>
    </lineage>
</organism>
<dbReference type="SMART" id="SM00382">
    <property type="entry name" value="AAA"/>
    <property type="match status" value="1"/>
</dbReference>
<dbReference type="EMBL" id="FMZX01000003">
    <property type="protein sequence ID" value="SDC99299.1"/>
    <property type="molecule type" value="Genomic_DNA"/>
</dbReference>
<dbReference type="InterPro" id="IPR051120">
    <property type="entry name" value="ABC_AA/LPS_Transport"/>
</dbReference>
<reference evidence="5 6" key="1">
    <citation type="submission" date="2016-10" db="EMBL/GenBank/DDBJ databases">
        <authorList>
            <person name="de Groot N.N."/>
        </authorList>
    </citation>
    <scope>NUCLEOTIDE SEQUENCE [LARGE SCALE GENOMIC DNA]</scope>
    <source>
        <strain evidence="5 6">CPCC 100156</strain>
    </source>
</reference>
<sequence length="258" mass="27170">MTDVLLSVEGLGVQIGGLTAIADMSFTVPAGEVVSLIGPNGAGKTTAFNVITGYMRPTRGRILFEGRPIAGLAPERIAARGLVRSFQRTSVFAGCTVFENALMALHLRGRAGLLDALLPFLRARREEAALHAEAADLLDLTGLADRAGLPAEALAYGEQRRLGIAMAAAAHPRLLLLDEPAAGLNPSETADCIALIRGLKERGMTVLLVEHDMAMVMRLSDRIVVLNQGRIIASGPPAAIRQDPEVIRAYLGAAHAAA</sequence>
<dbReference type="PROSITE" id="PS00211">
    <property type="entry name" value="ABC_TRANSPORTER_1"/>
    <property type="match status" value="1"/>
</dbReference>
<dbReference type="InterPro" id="IPR032823">
    <property type="entry name" value="BCA_ABC_TP_C"/>
</dbReference>
<dbReference type="PANTHER" id="PTHR45772:SF4">
    <property type="entry name" value="ABC TRANSPORTER ATP-BINDING PROTEIN"/>
    <property type="match status" value="1"/>
</dbReference>
<dbReference type="InterPro" id="IPR003593">
    <property type="entry name" value="AAA+_ATPase"/>
</dbReference>
<dbReference type="STRING" id="938405.SAMN02927895_04727"/>
<evidence type="ECO:0000313" key="5">
    <source>
        <dbReference type="EMBL" id="SDC99299.1"/>
    </source>
</evidence>
<dbReference type="AlphaFoldDB" id="A0A1G6R3R8"/>
<dbReference type="InterPro" id="IPR003439">
    <property type="entry name" value="ABC_transporter-like_ATP-bd"/>
</dbReference>
<dbReference type="InterPro" id="IPR017871">
    <property type="entry name" value="ABC_transporter-like_CS"/>
</dbReference>
<evidence type="ECO:0000313" key="6">
    <source>
        <dbReference type="Proteomes" id="UP000198925"/>
    </source>
</evidence>
<dbReference type="FunFam" id="3.40.50.300:FF:000421">
    <property type="entry name" value="Branched-chain amino acid ABC transporter ATP-binding protein"/>
    <property type="match status" value="1"/>
</dbReference>
<evidence type="ECO:0000259" key="4">
    <source>
        <dbReference type="PROSITE" id="PS50893"/>
    </source>
</evidence>
<evidence type="ECO:0000256" key="3">
    <source>
        <dbReference type="ARBA" id="ARBA00022840"/>
    </source>
</evidence>
<accession>A0A1G6R3R8</accession>
<proteinExistence type="predicted"/>
<dbReference type="Gene3D" id="3.40.50.300">
    <property type="entry name" value="P-loop containing nucleotide triphosphate hydrolases"/>
    <property type="match status" value="1"/>
</dbReference>
<feature type="domain" description="ABC transporter" evidence="4">
    <location>
        <begin position="6"/>
        <end position="253"/>
    </location>
</feature>
<dbReference type="Pfam" id="PF12399">
    <property type="entry name" value="BCA_ABC_TP_C"/>
    <property type="match status" value="1"/>
</dbReference>
<dbReference type="GO" id="GO:0005886">
    <property type="term" value="C:plasma membrane"/>
    <property type="evidence" value="ECO:0007669"/>
    <property type="project" value="TreeGrafter"/>
</dbReference>
<dbReference type="InterPro" id="IPR027417">
    <property type="entry name" value="P-loop_NTPase"/>
</dbReference>
<evidence type="ECO:0000256" key="1">
    <source>
        <dbReference type="ARBA" id="ARBA00022448"/>
    </source>
</evidence>
<dbReference type="PANTHER" id="PTHR45772">
    <property type="entry name" value="CONSERVED COMPONENT OF ABC TRANSPORTER FOR NATURAL AMINO ACIDS-RELATED"/>
    <property type="match status" value="1"/>
</dbReference>
<protein>
    <submittedName>
        <fullName evidence="5">Amino acid/amide ABC transporter ATP-binding protein 1, HAAT family</fullName>
    </submittedName>
</protein>
<dbReference type="GO" id="GO:0005524">
    <property type="term" value="F:ATP binding"/>
    <property type="evidence" value="ECO:0007669"/>
    <property type="project" value="UniProtKB-KW"/>
</dbReference>
<dbReference type="Proteomes" id="UP000198925">
    <property type="component" value="Unassembled WGS sequence"/>
</dbReference>
<keyword evidence="6" id="KW-1185">Reference proteome</keyword>
<evidence type="ECO:0000256" key="2">
    <source>
        <dbReference type="ARBA" id="ARBA00022741"/>
    </source>
</evidence>
<dbReference type="Pfam" id="PF00005">
    <property type="entry name" value="ABC_tran"/>
    <property type="match status" value="1"/>
</dbReference>
<dbReference type="GO" id="GO:0016887">
    <property type="term" value="F:ATP hydrolysis activity"/>
    <property type="evidence" value="ECO:0007669"/>
    <property type="project" value="InterPro"/>
</dbReference>
<name>A0A1G6R3R8_9PROT</name>
<gene>
    <name evidence="5" type="ORF">SAMN04487779_1003299</name>
</gene>